<evidence type="ECO:0000259" key="1">
    <source>
        <dbReference type="Pfam" id="PF21831"/>
    </source>
</evidence>
<dbReference type="PATRIC" id="fig|1280954.3.peg.2599"/>
<sequence length="206" mass="22986">MSAEDREYLQQTARILVRSGYDPLEYIEESLLEMAGDSDGTLSERDLRIEARNALIRAVAELTQEQAIWPALTDYDRLKAALDTLETEGIVTRENFSCCGTCGAAEIGAEIEDFAAETGRPATGYVFFHQQDTQNAVDGHALHFNYGTASPDWTEAKSLAIGQRLFDALKSVGLTPDWDGTIDRRVAVSLTWQRRWEGQTPKPIKR</sequence>
<organism evidence="2 3">
    <name type="scientific">Hyphomonas polymorpha PS728</name>
    <dbReference type="NCBI Taxonomy" id="1280954"/>
    <lineage>
        <taxon>Bacteria</taxon>
        <taxon>Pseudomonadati</taxon>
        <taxon>Pseudomonadota</taxon>
        <taxon>Alphaproteobacteria</taxon>
        <taxon>Hyphomonadales</taxon>
        <taxon>Hyphomonadaceae</taxon>
        <taxon>Hyphomonas</taxon>
    </lineage>
</organism>
<dbReference type="AlphaFoldDB" id="A0A062V795"/>
<name>A0A062V795_9PROT</name>
<dbReference type="Pfam" id="PF21831">
    <property type="entry name" value="DUF6891"/>
    <property type="match status" value="1"/>
</dbReference>
<gene>
    <name evidence="2" type="ORF">HPO_12833</name>
</gene>
<evidence type="ECO:0000313" key="2">
    <source>
        <dbReference type="EMBL" id="KCZ97951.1"/>
    </source>
</evidence>
<accession>A0A062V795</accession>
<dbReference type="EMBL" id="ARYM01000014">
    <property type="protein sequence ID" value="KCZ97951.1"/>
    <property type="molecule type" value="Genomic_DNA"/>
</dbReference>
<protein>
    <recommendedName>
        <fullName evidence="1">DUF6891 domain-containing protein</fullName>
    </recommendedName>
</protein>
<dbReference type="eggNOG" id="ENOG5032ZF6">
    <property type="taxonomic scope" value="Bacteria"/>
</dbReference>
<feature type="domain" description="DUF6891" evidence="1">
    <location>
        <begin position="3"/>
        <end position="195"/>
    </location>
</feature>
<dbReference type="STRING" id="1280954.HPO_12833"/>
<keyword evidence="3" id="KW-1185">Reference proteome</keyword>
<proteinExistence type="predicted"/>
<comment type="caution">
    <text evidence="2">The sequence shown here is derived from an EMBL/GenBank/DDBJ whole genome shotgun (WGS) entry which is preliminary data.</text>
</comment>
<dbReference type="InterPro" id="IPR054186">
    <property type="entry name" value="DUF6891"/>
</dbReference>
<dbReference type="Proteomes" id="UP000027100">
    <property type="component" value="Unassembled WGS sequence"/>
</dbReference>
<reference evidence="2 3" key="1">
    <citation type="journal article" date="2014" name="Antonie Van Leeuwenhoek">
        <title>Hyphomonas beringensis sp. nov. and Hyphomonas chukchiensis sp. nov., isolated from surface seawater of the Bering Sea and Chukchi Sea.</title>
        <authorList>
            <person name="Li C."/>
            <person name="Lai Q."/>
            <person name="Li G."/>
            <person name="Dong C."/>
            <person name="Wang J."/>
            <person name="Liao Y."/>
            <person name="Shao Z."/>
        </authorList>
    </citation>
    <scope>NUCLEOTIDE SEQUENCE [LARGE SCALE GENOMIC DNA]</scope>
    <source>
        <strain evidence="2 3">PS728</strain>
    </source>
</reference>
<evidence type="ECO:0000313" key="3">
    <source>
        <dbReference type="Proteomes" id="UP000027100"/>
    </source>
</evidence>